<evidence type="ECO:0000256" key="2">
    <source>
        <dbReference type="ARBA" id="ARBA00013147"/>
    </source>
</evidence>
<dbReference type="PANTHER" id="PTHR21022">
    <property type="entry name" value="PREPHENATE DEHYDRATASE P PROTEIN"/>
    <property type="match status" value="1"/>
</dbReference>
<dbReference type="UniPathway" id="UPA00121">
    <property type="reaction ID" value="UER00345"/>
</dbReference>
<dbReference type="GO" id="GO:0005737">
    <property type="term" value="C:cytoplasm"/>
    <property type="evidence" value="ECO:0007669"/>
    <property type="project" value="TreeGrafter"/>
</dbReference>
<evidence type="ECO:0000256" key="3">
    <source>
        <dbReference type="ARBA" id="ARBA00022605"/>
    </source>
</evidence>
<dbReference type="GO" id="GO:0009094">
    <property type="term" value="P:L-phenylalanine biosynthetic process"/>
    <property type="evidence" value="ECO:0007669"/>
    <property type="project" value="UniProtKB-UniPathway"/>
</dbReference>
<dbReference type="GO" id="GO:0004664">
    <property type="term" value="F:prephenate dehydratase activity"/>
    <property type="evidence" value="ECO:0007669"/>
    <property type="project" value="UniProtKB-EC"/>
</dbReference>
<dbReference type="Gene3D" id="3.30.70.260">
    <property type="match status" value="1"/>
</dbReference>
<dbReference type="SUPFAM" id="SSF53850">
    <property type="entry name" value="Periplasmic binding protein-like II"/>
    <property type="match status" value="1"/>
</dbReference>
<feature type="domain" description="Prephenate dehydratase" evidence="8">
    <location>
        <begin position="4"/>
        <end position="182"/>
    </location>
</feature>
<dbReference type="RefSeq" id="WP_158366145.1">
    <property type="nucleotide sequence ID" value="NZ_QWZP01000006.1"/>
</dbReference>
<comment type="catalytic activity">
    <reaction evidence="7">
        <text>prephenate + H(+) = 3-phenylpyruvate + CO2 + H2O</text>
        <dbReference type="Rhea" id="RHEA:21648"/>
        <dbReference type="ChEBI" id="CHEBI:15377"/>
        <dbReference type="ChEBI" id="CHEBI:15378"/>
        <dbReference type="ChEBI" id="CHEBI:16526"/>
        <dbReference type="ChEBI" id="CHEBI:18005"/>
        <dbReference type="ChEBI" id="CHEBI:29934"/>
        <dbReference type="EC" id="4.2.1.51"/>
    </reaction>
</comment>
<evidence type="ECO:0000259" key="9">
    <source>
        <dbReference type="PROSITE" id="PS51671"/>
    </source>
</evidence>
<dbReference type="PROSITE" id="PS51171">
    <property type="entry name" value="PREPHENATE_DEHYDR_3"/>
    <property type="match status" value="1"/>
</dbReference>
<evidence type="ECO:0000256" key="4">
    <source>
        <dbReference type="ARBA" id="ARBA00023141"/>
    </source>
</evidence>
<dbReference type="InterPro" id="IPR001086">
    <property type="entry name" value="Preph_deHydtase"/>
</dbReference>
<dbReference type="Pfam" id="PF00800">
    <property type="entry name" value="PDT"/>
    <property type="match status" value="1"/>
</dbReference>
<comment type="pathway">
    <text evidence="1">Amino-acid biosynthesis; L-phenylalanine biosynthesis; phenylpyruvate from prephenate: step 1/1.</text>
</comment>
<dbReference type="Gene3D" id="3.40.190.10">
    <property type="entry name" value="Periplasmic binding protein-like II"/>
    <property type="match status" value="2"/>
</dbReference>
<name>A0A3A1MLH1_9FLAO</name>
<dbReference type="SUPFAM" id="SSF55021">
    <property type="entry name" value="ACT-like"/>
    <property type="match status" value="1"/>
</dbReference>
<evidence type="ECO:0000313" key="10">
    <source>
        <dbReference type="EMBL" id="RIU86046.1"/>
    </source>
</evidence>
<keyword evidence="3" id="KW-0028">Amino-acid biosynthesis</keyword>
<gene>
    <name evidence="10" type="ORF">D2A33_01005</name>
</gene>
<dbReference type="Proteomes" id="UP000265496">
    <property type="component" value="Unassembled WGS sequence"/>
</dbReference>
<reference evidence="10 11" key="2">
    <citation type="submission" date="2018-10" db="EMBL/GenBank/DDBJ databases">
        <title>Draft genome sequence of Candidatus Sulcia muelleri from Kolla paulula, a vector of Xylella fastidiosa causing Pierces disease of grapevine in Taiwan.</title>
        <authorList>
            <person name="Shih H.-T."/>
        </authorList>
    </citation>
    <scope>NUCLEOTIDE SEQUENCE [LARGE SCALE GENOMIC DNA]</scope>
    <source>
        <strain evidence="10 11">KPTW1</strain>
    </source>
</reference>
<keyword evidence="5" id="KW-0584">Phenylalanine biosynthesis</keyword>
<keyword evidence="4" id="KW-0057">Aromatic amino acid biosynthesis</keyword>
<evidence type="ECO:0000256" key="1">
    <source>
        <dbReference type="ARBA" id="ARBA00004741"/>
    </source>
</evidence>
<feature type="domain" description="ACT" evidence="9">
    <location>
        <begin position="196"/>
        <end position="273"/>
    </location>
</feature>
<dbReference type="PROSITE" id="PS51671">
    <property type="entry name" value="ACT"/>
    <property type="match status" value="1"/>
</dbReference>
<dbReference type="EMBL" id="QWZP01000006">
    <property type="protein sequence ID" value="RIU86046.1"/>
    <property type="molecule type" value="Genomic_DNA"/>
</dbReference>
<dbReference type="AlphaFoldDB" id="A0A3A1MLH1"/>
<comment type="caution">
    <text evidence="10">The sequence shown here is derived from an EMBL/GenBank/DDBJ whole genome shotgun (WGS) entry which is preliminary data.</text>
</comment>
<keyword evidence="6" id="KW-0456">Lyase</keyword>
<evidence type="ECO:0000259" key="8">
    <source>
        <dbReference type="PROSITE" id="PS51171"/>
    </source>
</evidence>
<dbReference type="CDD" id="cd13631">
    <property type="entry name" value="PBP2_Ct-PDT_like"/>
    <property type="match status" value="1"/>
</dbReference>
<organism evidence="10 11">
    <name type="scientific">Candidatus Karelsulcia muelleri</name>
    <dbReference type="NCBI Taxonomy" id="336810"/>
    <lineage>
        <taxon>Bacteria</taxon>
        <taxon>Pseudomonadati</taxon>
        <taxon>Bacteroidota</taxon>
        <taxon>Flavobacteriia</taxon>
        <taxon>Flavobacteriales</taxon>
        <taxon>Candidatus Karelsulcia</taxon>
    </lineage>
</organism>
<reference evidence="11" key="1">
    <citation type="submission" date="2018-08" db="EMBL/GenBank/DDBJ databases">
        <authorList>
            <person name="Dai Z."/>
        </authorList>
    </citation>
    <scope>NUCLEOTIDE SEQUENCE [LARGE SCALE GENOMIC DNA]</scope>
    <source>
        <strain evidence="11">KPTW1</strain>
    </source>
</reference>
<evidence type="ECO:0000256" key="7">
    <source>
        <dbReference type="ARBA" id="ARBA00047848"/>
    </source>
</evidence>
<evidence type="ECO:0000256" key="6">
    <source>
        <dbReference type="ARBA" id="ARBA00023239"/>
    </source>
</evidence>
<evidence type="ECO:0000313" key="11">
    <source>
        <dbReference type="Proteomes" id="UP000265496"/>
    </source>
</evidence>
<protein>
    <recommendedName>
        <fullName evidence="2">prephenate dehydratase</fullName>
        <ecNumber evidence="2">4.2.1.51</ecNumber>
    </recommendedName>
</protein>
<sequence length="273" mass="32256">MKKKIAIQGIKGCFHEIATKKLFSKIDYDIIECKTFNELTHFVSKFTADIGVLAIENSIAGVLIYNFFLIKLYNLKISREIYLPINHNLLILKNSNIKNIKKIISHPMAILQCKNYIYKYRNIKISESVDTAEAAYFIFKNQNYYIGAIASEEAATAYNLKIVDKNIQTVNKNFTRFIIINNNHKYKKIFLFEKASFYLRLKNLIGELSKILNIISYYDINITSIQTFPIKKKPWEYIFFIDIKFFNTNNYFFMKKEINKINNFFYVIGEYKD</sequence>
<evidence type="ECO:0000256" key="5">
    <source>
        <dbReference type="ARBA" id="ARBA00023222"/>
    </source>
</evidence>
<dbReference type="PANTHER" id="PTHR21022:SF19">
    <property type="entry name" value="PREPHENATE DEHYDRATASE-RELATED"/>
    <property type="match status" value="1"/>
</dbReference>
<accession>A0A3A1MLH1</accession>
<dbReference type="EC" id="4.2.1.51" evidence="2"/>
<dbReference type="InterPro" id="IPR002912">
    <property type="entry name" value="ACT_dom"/>
</dbReference>
<dbReference type="InterPro" id="IPR045865">
    <property type="entry name" value="ACT-like_dom_sf"/>
</dbReference>
<proteinExistence type="predicted"/>